<organism evidence="2 3">
    <name type="scientific">Microthyrium microscopicum</name>
    <dbReference type="NCBI Taxonomy" id="703497"/>
    <lineage>
        <taxon>Eukaryota</taxon>
        <taxon>Fungi</taxon>
        <taxon>Dikarya</taxon>
        <taxon>Ascomycota</taxon>
        <taxon>Pezizomycotina</taxon>
        <taxon>Dothideomycetes</taxon>
        <taxon>Dothideomycetes incertae sedis</taxon>
        <taxon>Microthyriales</taxon>
        <taxon>Microthyriaceae</taxon>
        <taxon>Microthyrium</taxon>
    </lineage>
</organism>
<name>A0A6A6UGJ6_9PEZI</name>
<reference evidence="2" key="1">
    <citation type="journal article" date="2020" name="Stud. Mycol.">
        <title>101 Dothideomycetes genomes: a test case for predicting lifestyles and emergence of pathogens.</title>
        <authorList>
            <person name="Haridas S."/>
            <person name="Albert R."/>
            <person name="Binder M."/>
            <person name="Bloem J."/>
            <person name="Labutti K."/>
            <person name="Salamov A."/>
            <person name="Andreopoulos B."/>
            <person name="Baker S."/>
            <person name="Barry K."/>
            <person name="Bills G."/>
            <person name="Bluhm B."/>
            <person name="Cannon C."/>
            <person name="Castanera R."/>
            <person name="Culley D."/>
            <person name="Daum C."/>
            <person name="Ezra D."/>
            <person name="Gonzalez J."/>
            <person name="Henrissat B."/>
            <person name="Kuo A."/>
            <person name="Liang C."/>
            <person name="Lipzen A."/>
            <person name="Lutzoni F."/>
            <person name="Magnuson J."/>
            <person name="Mondo S."/>
            <person name="Nolan M."/>
            <person name="Ohm R."/>
            <person name="Pangilinan J."/>
            <person name="Park H.-J."/>
            <person name="Ramirez L."/>
            <person name="Alfaro M."/>
            <person name="Sun H."/>
            <person name="Tritt A."/>
            <person name="Yoshinaga Y."/>
            <person name="Zwiers L.-H."/>
            <person name="Turgeon B."/>
            <person name="Goodwin S."/>
            <person name="Spatafora J."/>
            <person name="Crous P."/>
            <person name="Grigoriev I."/>
        </authorList>
    </citation>
    <scope>NUCLEOTIDE SEQUENCE</scope>
    <source>
        <strain evidence="2">CBS 115976</strain>
    </source>
</reference>
<gene>
    <name evidence="2" type="ORF">BT63DRAFT_411890</name>
</gene>
<dbReference type="EMBL" id="MU004233">
    <property type="protein sequence ID" value="KAF2670796.1"/>
    <property type="molecule type" value="Genomic_DNA"/>
</dbReference>
<evidence type="ECO:0000313" key="3">
    <source>
        <dbReference type="Proteomes" id="UP000799302"/>
    </source>
</evidence>
<feature type="region of interest" description="Disordered" evidence="1">
    <location>
        <begin position="1"/>
        <end position="36"/>
    </location>
</feature>
<dbReference type="AlphaFoldDB" id="A0A6A6UGJ6"/>
<dbReference type="Proteomes" id="UP000799302">
    <property type="component" value="Unassembled WGS sequence"/>
</dbReference>
<accession>A0A6A6UGJ6</accession>
<feature type="compositionally biased region" description="Basic and acidic residues" evidence="1">
    <location>
        <begin position="1"/>
        <end position="10"/>
    </location>
</feature>
<proteinExistence type="predicted"/>
<evidence type="ECO:0000313" key="2">
    <source>
        <dbReference type="EMBL" id="KAF2670796.1"/>
    </source>
</evidence>
<keyword evidence="3" id="KW-1185">Reference proteome</keyword>
<feature type="compositionally biased region" description="Polar residues" evidence="1">
    <location>
        <begin position="11"/>
        <end position="36"/>
    </location>
</feature>
<evidence type="ECO:0000256" key="1">
    <source>
        <dbReference type="SAM" id="MobiDB-lite"/>
    </source>
</evidence>
<protein>
    <recommendedName>
        <fullName evidence="4">Pathogenesis associated protein Cap20</fullName>
    </recommendedName>
</protein>
<dbReference type="OrthoDB" id="376826at2759"/>
<sequence length="209" mass="23162">MAPHAEKDTVTDTITNGVNQVKDNMPSAPTTNGGEPHSQFLSHLTSFPVVNDTIKTYKSNPYGAKSLDFLNGAYIRIDNLLYKPVAPYLQTPISYVSPYVAKADSLGDSGLSTLESKFPIVKDDTATLKEKASDVAGYPFKLYGEGKGKMFSMYNEEYSKYEKQGYGKTIGRARAAIDTELRVIYSVMQYGTDWLVGVQKKTEEKVQKK</sequence>
<evidence type="ECO:0008006" key="4">
    <source>
        <dbReference type="Google" id="ProtNLM"/>
    </source>
</evidence>